<dbReference type="InterPro" id="IPR006480">
    <property type="entry name" value="Phage_holin_4_1"/>
</dbReference>
<evidence type="ECO:0000256" key="2">
    <source>
        <dbReference type="ARBA" id="ARBA00022692"/>
    </source>
</evidence>
<dbReference type="EMBL" id="QOHO01000016">
    <property type="protein sequence ID" value="RFZ79844.1"/>
    <property type="molecule type" value="Genomic_DNA"/>
</dbReference>
<dbReference type="AlphaFoldDB" id="A0A3E2NFT0"/>
<dbReference type="RefSeq" id="WP_117415942.1">
    <property type="nucleotide sequence ID" value="NZ_QOHO01000016.1"/>
</dbReference>
<evidence type="ECO:0000256" key="4">
    <source>
        <dbReference type="ARBA" id="ARBA00023136"/>
    </source>
</evidence>
<accession>A0A3E2NFT0</accession>
<proteinExistence type="predicted"/>
<name>A0A3E2NFT0_9FIRM</name>
<dbReference type="OrthoDB" id="88184at2"/>
<evidence type="ECO:0000256" key="1">
    <source>
        <dbReference type="ARBA" id="ARBA00004141"/>
    </source>
</evidence>
<keyword evidence="3 5" id="KW-1133">Transmembrane helix</keyword>
<evidence type="ECO:0000313" key="6">
    <source>
        <dbReference type="EMBL" id="RFZ79844.1"/>
    </source>
</evidence>
<evidence type="ECO:0000256" key="5">
    <source>
        <dbReference type="SAM" id="Phobius"/>
    </source>
</evidence>
<gene>
    <name evidence="6" type="ORF">DS742_05125</name>
</gene>
<keyword evidence="4 5" id="KW-0472">Membrane</keyword>
<dbReference type="GO" id="GO:0016020">
    <property type="term" value="C:membrane"/>
    <property type="evidence" value="ECO:0007669"/>
    <property type="project" value="UniProtKB-SubCell"/>
</dbReference>
<dbReference type="NCBIfam" id="TIGR01593">
    <property type="entry name" value="holin_tox_secr"/>
    <property type="match status" value="1"/>
</dbReference>
<keyword evidence="2 5" id="KW-0812">Transmembrane</keyword>
<comment type="subcellular location">
    <subcellularLocation>
        <location evidence="1">Membrane</location>
        <topology evidence="1">Multi-pass membrane protein</topology>
    </subcellularLocation>
</comment>
<organism evidence="6 7">
    <name type="scientific">Lacrimispora amygdalina</name>
    <dbReference type="NCBI Taxonomy" id="253257"/>
    <lineage>
        <taxon>Bacteria</taxon>
        <taxon>Bacillati</taxon>
        <taxon>Bacillota</taxon>
        <taxon>Clostridia</taxon>
        <taxon>Lachnospirales</taxon>
        <taxon>Lachnospiraceae</taxon>
        <taxon>Lacrimispora</taxon>
    </lineage>
</organism>
<comment type="caution">
    <text evidence="6">The sequence shown here is derived from an EMBL/GenBank/DDBJ whole genome shotgun (WGS) entry which is preliminary data.</text>
</comment>
<evidence type="ECO:0000256" key="3">
    <source>
        <dbReference type="ARBA" id="ARBA00022989"/>
    </source>
</evidence>
<dbReference type="Pfam" id="PF05105">
    <property type="entry name" value="Phage_holin_4_1"/>
    <property type="match status" value="1"/>
</dbReference>
<reference evidence="6 7" key="1">
    <citation type="submission" date="2018-07" db="EMBL/GenBank/DDBJ databases">
        <title>New species, Clostridium PI-S10-A1B.</title>
        <authorList>
            <person name="Krishna G."/>
            <person name="Summeta K."/>
            <person name="Shikha S."/>
            <person name="Prabhu P.B."/>
            <person name="Suresh K."/>
        </authorList>
    </citation>
    <scope>NUCLEOTIDE SEQUENCE [LARGE SCALE GENOMIC DNA]</scope>
    <source>
        <strain evidence="6 7">PI-S10-A1B</strain>
    </source>
</reference>
<feature type="transmembrane region" description="Helical" evidence="5">
    <location>
        <begin position="27"/>
        <end position="48"/>
    </location>
</feature>
<sequence>MKNSICTAVGVVGSFIASLFGGWDTGIGTLVLFMGIDFFSGLAVAGIFKKSTKTETGALESKAGFKGLCRKCMTLLFVLIAYRLDLAIGTNYIRDAVIIGFMANELISIVENAGLMGIPMLPVIKEAIDLLKKKADITE</sequence>
<protein>
    <submittedName>
        <fullName evidence="6">Holin</fullName>
    </submittedName>
</protein>
<evidence type="ECO:0000313" key="7">
    <source>
        <dbReference type="Proteomes" id="UP000260680"/>
    </source>
</evidence>
<dbReference type="Proteomes" id="UP000260680">
    <property type="component" value="Unassembled WGS sequence"/>
</dbReference>